<sequence length="757" mass="82049">MANTPRRPLLNPVLRFTKDPQPEGVSGGGKNAASIMTDRLPTQRRALSRQFRDLAARAEQQPRFDGCVVLYAAMFDDSLAPSYTPKDLFQATRSARLIAPYRSGYLVEIAADQLSQYANLVETSGAIKDQVDISRIEAVRFFEGADAGRAASLDAIWDAAPETDAGKAFVIWLMPLRGRDAAEHLIQRFAALRDGAIVPPPPLLTGVDVGADTDVPAAMRRAVRAAAASGDRIGLAMRTYRQHRRARTTVLVPSRSALDQLIASGTVFRIEPVQPINSTSPGEGREPDRPLPGDLTTLPIVGVVDGGLTAASYLPAEAWRAPPLIADGAADAPHGNQVTSLVVQGHDWNNNLTLPPLYCQVGTVQAVPKRDARVIVDTQDFVAYLDGAMGANPETRVWNFSLNQPESCDLEAVSPLGHDIAMLARKHRVLPIISIGNKPGTRLQPPGDCEAAITVGGRVHDDNGDPGGECPVSLTGPGPSSMLKPDLSHFSHVRALGGVLTRGSSFATSLTSPLAAHTMERVREASPDLVKALLLHNSDGMNFDPALGFGTPTAASLPWECRPGFVTLQWRASLRPNAAYYWELPIPESLKRTGKLKGIGALTAILNPHPMVTDYAGPNYFSVRLETALQYQRGRNINNTSKFNNLLGSLDTGKVTEQEARSLDHKWSPVRHHKKAFHRVSFEGDSLRAYARIYARDLYLYGYTGSDEIPQTETVFVLSLGTGDENDDVYNELRDQLGAFVETAVVEADIDVDNEGF</sequence>
<dbReference type="SUPFAM" id="SSF52743">
    <property type="entry name" value="Subtilisin-like"/>
    <property type="match status" value="1"/>
</dbReference>
<dbReference type="RefSeq" id="WP_143040393.1">
    <property type="nucleotide sequence ID" value="NZ_FNMZ01000014.1"/>
</dbReference>
<protein>
    <submittedName>
        <fullName evidence="3">Subtilase family protein</fullName>
    </submittedName>
</protein>
<keyword evidence="4" id="KW-1185">Reference proteome</keyword>
<dbReference type="EMBL" id="FNMZ01000014">
    <property type="protein sequence ID" value="SDX94786.1"/>
    <property type="molecule type" value="Genomic_DNA"/>
</dbReference>
<dbReference type="OrthoDB" id="8266064at2"/>
<organism evidence="3 4">
    <name type="scientific">Albimonas donghaensis</name>
    <dbReference type="NCBI Taxonomy" id="356660"/>
    <lineage>
        <taxon>Bacteria</taxon>
        <taxon>Pseudomonadati</taxon>
        <taxon>Pseudomonadota</taxon>
        <taxon>Alphaproteobacteria</taxon>
        <taxon>Rhodobacterales</taxon>
        <taxon>Paracoccaceae</taxon>
        <taxon>Albimonas</taxon>
    </lineage>
</organism>
<evidence type="ECO:0000313" key="4">
    <source>
        <dbReference type="Proteomes" id="UP000199118"/>
    </source>
</evidence>
<dbReference type="InterPro" id="IPR034074">
    <property type="entry name" value="Y4bN_pept_dom"/>
</dbReference>
<dbReference type="Pfam" id="PF00082">
    <property type="entry name" value="Peptidase_S8"/>
    <property type="match status" value="1"/>
</dbReference>
<dbReference type="GO" id="GO:0004252">
    <property type="term" value="F:serine-type endopeptidase activity"/>
    <property type="evidence" value="ECO:0007669"/>
    <property type="project" value="InterPro"/>
</dbReference>
<gene>
    <name evidence="3" type="ORF">SAMN05444336_11441</name>
</gene>
<reference evidence="3 4" key="1">
    <citation type="submission" date="2016-10" db="EMBL/GenBank/DDBJ databases">
        <authorList>
            <person name="de Groot N.N."/>
        </authorList>
    </citation>
    <scope>NUCLEOTIDE SEQUENCE [LARGE SCALE GENOMIC DNA]</scope>
    <source>
        <strain evidence="3 4">DSM 17890</strain>
    </source>
</reference>
<feature type="region of interest" description="Disordered" evidence="1">
    <location>
        <begin position="273"/>
        <end position="293"/>
    </location>
</feature>
<accession>A0A1H3FUV7</accession>
<feature type="region of interest" description="Disordered" evidence="1">
    <location>
        <begin position="1"/>
        <end position="33"/>
    </location>
</feature>
<dbReference type="InterPro" id="IPR000209">
    <property type="entry name" value="Peptidase_S8/S53_dom"/>
</dbReference>
<evidence type="ECO:0000313" key="3">
    <source>
        <dbReference type="EMBL" id="SDX94786.1"/>
    </source>
</evidence>
<dbReference type="AlphaFoldDB" id="A0A1H3FUV7"/>
<proteinExistence type="predicted"/>
<name>A0A1H3FUV7_9RHOB</name>
<dbReference type="GO" id="GO:0006508">
    <property type="term" value="P:proteolysis"/>
    <property type="evidence" value="ECO:0007669"/>
    <property type="project" value="InterPro"/>
</dbReference>
<dbReference type="STRING" id="356660.SAMN05444336_11441"/>
<feature type="domain" description="Peptidase S8/S53" evidence="2">
    <location>
        <begin position="389"/>
        <end position="550"/>
    </location>
</feature>
<evidence type="ECO:0000259" key="2">
    <source>
        <dbReference type="Pfam" id="PF00082"/>
    </source>
</evidence>
<evidence type="ECO:0000256" key="1">
    <source>
        <dbReference type="SAM" id="MobiDB-lite"/>
    </source>
</evidence>
<dbReference type="Gene3D" id="3.40.50.200">
    <property type="entry name" value="Peptidase S8/S53 domain"/>
    <property type="match status" value="1"/>
</dbReference>
<dbReference type="InterPro" id="IPR036852">
    <property type="entry name" value="Peptidase_S8/S53_dom_sf"/>
</dbReference>
<dbReference type="CDD" id="cd04847">
    <property type="entry name" value="Peptidases_S8_Subtilisin_like_2"/>
    <property type="match status" value="1"/>
</dbReference>
<dbReference type="Proteomes" id="UP000199118">
    <property type="component" value="Unassembled WGS sequence"/>
</dbReference>